<comment type="caution">
    <text evidence="1">The sequence shown here is derived from an EMBL/GenBank/DDBJ whole genome shotgun (WGS) entry which is preliminary data.</text>
</comment>
<gene>
    <name evidence="1" type="ORF">RPERSI_LOCUS35640</name>
</gene>
<keyword evidence="2" id="KW-1185">Reference proteome</keyword>
<evidence type="ECO:0000313" key="1">
    <source>
        <dbReference type="EMBL" id="CAG8849540.1"/>
    </source>
</evidence>
<proteinExistence type="predicted"/>
<reference evidence="1" key="1">
    <citation type="submission" date="2021-06" db="EMBL/GenBank/DDBJ databases">
        <authorList>
            <person name="Kallberg Y."/>
            <person name="Tangrot J."/>
            <person name="Rosling A."/>
        </authorList>
    </citation>
    <scope>NUCLEOTIDE SEQUENCE</scope>
    <source>
        <strain evidence="1">MA461A</strain>
    </source>
</reference>
<protein>
    <submittedName>
        <fullName evidence="1">37128_t:CDS:1</fullName>
    </submittedName>
</protein>
<evidence type="ECO:0000313" key="2">
    <source>
        <dbReference type="Proteomes" id="UP000789920"/>
    </source>
</evidence>
<dbReference type="Proteomes" id="UP000789920">
    <property type="component" value="Unassembled WGS sequence"/>
</dbReference>
<dbReference type="EMBL" id="CAJVQC010166062">
    <property type="protein sequence ID" value="CAG8849540.1"/>
    <property type="molecule type" value="Genomic_DNA"/>
</dbReference>
<feature type="non-terminal residue" evidence="1">
    <location>
        <position position="1"/>
    </location>
</feature>
<accession>A0ACA9SUQ2</accession>
<name>A0ACA9SUQ2_9GLOM</name>
<sequence length="62" mass="7197">ILRILQTILVSIQLLLQTQEVIPSIYKLHKSIITTKQKQQQAHLLNRAHATQEEIRIAETIE</sequence>
<organism evidence="1 2">
    <name type="scientific">Racocetra persica</name>
    <dbReference type="NCBI Taxonomy" id="160502"/>
    <lineage>
        <taxon>Eukaryota</taxon>
        <taxon>Fungi</taxon>
        <taxon>Fungi incertae sedis</taxon>
        <taxon>Mucoromycota</taxon>
        <taxon>Glomeromycotina</taxon>
        <taxon>Glomeromycetes</taxon>
        <taxon>Diversisporales</taxon>
        <taxon>Gigasporaceae</taxon>
        <taxon>Racocetra</taxon>
    </lineage>
</organism>